<gene>
    <name evidence="2" type="ORF">CAC42_6864</name>
</gene>
<reference evidence="2 3" key="1">
    <citation type="submission" date="2017-06" db="EMBL/GenBank/DDBJ databases">
        <title>Draft genome sequence of a variant of Elsinoe murrayae.</title>
        <authorList>
            <person name="Cheng Q."/>
        </authorList>
    </citation>
    <scope>NUCLEOTIDE SEQUENCE [LARGE SCALE GENOMIC DNA]</scope>
    <source>
        <strain evidence="2 3">CQ-2017a</strain>
    </source>
</reference>
<accession>A0A2K1QHE4</accession>
<sequence>MTSSAPGKLIKHPNGQTTHIIDDNFTDPWKPHATILIQHGFARHSAFWYHWIPVLARHYRVIRRDLRGHGHSSTPPASYDYSNATICDEILDTLDQLGLDAVHFIGESTSGMLGELLAAQHPSRLLSLTIISSPTHLPPPALDLFAFGHPDWPTACRVLGARGWANALSNVPGTVSLPDPEYLEWWKDQVGLSSAEGLAGYAGFLARLDARPVLARIKVPMLILAPARSAATRVEEQRGIQEAVAGSKMVVIDGKGHEIYVERAEDCQKAVLEFYAGLQ</sequence>
<evidence type="ECO:0000313" key="3">
    <source>
        <dbReference type="Proteomes" id="UP000243797"/>
    </source>
</evidence>
<dbReference type="SUPFAM" id="SSF53474">
    <property type="entry name" value="alpha/beta-Hydrolases"/>
    <property type="match status" value="1"/>
</dbReference>
<proteinExistence type="predicted"/>
<comment type="caution">
    <text evidence="2">The sequence shown here is derived from an EMBL/GenBank/DDBJ whole genome shotgun (WGS) entry which is preliminary data.</text>
</comment>
<dbReference type="STRING" id="2082308.A0A2K1QHE4"/>
<evidence type="ECO:0000313" key="2">
    <source>
        <dbReference type="EMBL" id="PNS14351.1"/>
    </source>
</evidence>
<dbReference type="GO" id="GO:0046464">
    <property type="term" value="P:acylglycerol catabolic process"/>
    <property type="evidence" value="ECO:0007669"/>
    <property type="project" value="TreeGrafter"/>
</dbReference>
<dbReference type="InterPro" id="IPR000073">
    <property type="entry name" value="AB_hydrolase_1"/>
</dbReference>
<organism evidence="2 3">
    <name type="scientific">Sphaceloma murrayae</name>
    <dbReference type="NCBI Taxonomy" id="2082308"/>
    <lineage>
        <taxon>Eukaryota</taxon>
        <taxon>Fungi</taxon>
        <taxon>Dikarya</taxon>
        <taxon>Ascomycota</taxon>
        <taxon>Pezizomycotina</taxon>
        <taxon>Dothideomycetes</taxon>
        <taxon>Dothideomycetidae</taxon>
        <taxon>Myriangiales</taxon>
        <taxon>Elsinoaceae</taxon>
        <taxon>Sphaceloma</taxon>
    </lineage>
</organism>
<dbReference type="InterPro" id="IPR029058">
    <property type="entry name" value="AB_hydrolase_fold"/>
</dbReference>
<keyword evidence="3" id="KW-1185">Reference proteome</keyword>
<dbReference type="OrthoDB" id="8119704at2759"/>
<dbReference type="InterPro" id="IPR050266">
    <property type="entry name" value="AB_hydrolase_sf"/>
</dbReference>
<protein>
    <submittedName>
        <fullName evidence="2">Phosphoinositide 3-phosphatase</fullName>
    </submittedName>
</protein>
<evidence type="ECO:0000259" key="1">
    <source>
        <dbReference type="Pfam" id="PF00561"/>
    </source>
</evidence>
<dbReference type="Gene3D" id="3.40.50.1820">
    <property type="entry name" value="alpha/beta hydrolase"/>
    <property type="match status" value="1"/>
</dbReference>
<dbReference type="GO" id="GO:0016020">
    <property type="term" value="C:membrane"/>
    <property type="evidence" value="ECO:0007669"/>
    <property type="project" value="TreeGrafter"/>
</dbReference>
<dbReference type="AlphaFoldDB" id="A0A2K1QHE4"/>
<dbReference type="Pfam" id="PF00561">
    <property type="entry name" value="Abhydrolase_1"/>
    <property type="match status" value="1"/>
</dbReference>
<dbReference type="PANTHER" id="PTHR43798:SF33">
    <property type="entry name" value="HYDROLASE, PUTATIVE (AFU_ORTHOLOGUE AFUA_2G14860)-RELATED"/>
    <property type="match status" value="1"/>
</dbReference>
<dbReference type="EMBL" id="NKHZ01000088">
    <property type="protein sequence ID" value="PNS14351.1"/>
    <property type="molecule type" value="Genomic_DNA"/>
</dbReference>
<name>A0A2K1QHE4_9PEZI</name>
<dbReference type="InParanoid" id="A0A2K1QHE4"/>
<feature type="domain" description="AB hydrolase-1" evidence="1">
    <location>
        <begin position="34"/>
        <end position="263"/>
    </location>
</feature>
<dbReference type="Proteomes" id="UP000243797">
    <property type="component" value="Unassembled WGS sequence"/>
</dbReference>
<dbReference type="PANTHER" id="PTHR43798">
    <property type="entry name" value="MONOACYLGLYCEROL LIPASE"/>
    <property type="match status" value="1"/>
</dbReference>
<dbReference type="GO" id="GO:0047372">
    <property type="term" value="F:monoacylglycerol lipase activity"/>
    <property type="evidence" value="ECO:0007669"/>
    <property type="project" value="TreeGrafter"/>
</dbReference>